<evidence type="ECO:0000313" key="2">
    <source>
        <dbReference type="EMBL" id="SIN69904.1"/>
    </source>
</evidence>
<feature type="transmembrane region" description="Helical" evidence="1">
    <location>
        <begin position="51"/>
        <end position="70"/>
    </location>
</feature>
<evidence type="ECO:0008006" key="4">
    <source>
        <dbReference type="Google" id="ProtNLM"/>
    </source>
</evidence>
<evidence type="ECO:0000256" key="1">
    <source>
        <dbReference type="SAM" id="Phobius"/>
    </source>
</evidence>
<feature type="transmembrane region" description="Helical" evidence="1">
    <location>
        <begin position="77"/>
        <end position="94"/>
    </location>
</feature>
<protein>
    <recommendedName>
        <fullName evidence="4">DUF998 domain-containing protein</fullName>
    </recommendedName>
</protein>
<keyword evidence="1" id="KW-0472">Membrane</keyword>
<sequence>MKLAKTLWILGNLFINITIGIYIYLSSKAPLDPLERHNYINENWDIYAGHWKAEFVFMTMIAIGAIYFAINFKKISWTLVSVGQLISLSLYPIMLGGYQNTPFEIAEMANQMAIVVFVFGNIVFLGGLIHLYLYDLLLNKWIRFSAVGFASIALIAFSISFMGFIGWKQALIIGPLTNLLFLINAYYGFKIKLENMKK</sequence>
<reference evidence="3" key="1">
    <citation type="submission" date="2016-11" db="EMBL/GenBank/DDBJ databases">
        <authorList>
            <person name="Varghese N."/>
            <person name="Submissions S."/>
        </authorList>
    </citation>
    <scope>NUCLEOTIDE SEQUENCE [LARGE SCALE GENOMIC DNA]</scope>
    <source>
        <strain evidence="3">DSM 15292</strain>
    </source>
</reference>
<feature type="transmembrane region" description="Helical" evidence="1">
    <location>
        <begin position="146"/>
        <end position="165"/>
    </location>
</feature>
<dbReference type="STRING" id="226505.SAMN05444394_0876"/>
<name>A0A1N6DGV7_9BACT</name>
<evidence type="ECO:0000313" key="3">
    <source>
        <dbReference type="Proteomes" id="UP000185221"/>
    </source>
</evidence>
<accession>A0A1N6DGV7</accession>
<feature type="transmembrane region" description="Helical" evidence="1">
    <location>
        <begin position="171"/>
        <end position="189"/>
    </location>
</feature>
<dbReference type="OrthoDB" id="1421804at2"/>
<keyword evidence="3" id="KW-1185">Reference proteome</keyword>
<proteinExistence type="predicted"/>
<feature type="transmembrane region" description="Helical" evidence="1">
    <location>
        <begin position="114"/>
        <end position="134"/>
    </location>
</feature>
<dbReference type="Proteomes" id="UP000185221">
    <property type="component" value="Unassembled WGS sequence"/>
</dbReference>
<keyword evidence="1" id="KW-0812">Transmembrane</keyword>
<gene>
    <name evidence="2" type="ORF">SAMN05444394_0876</name>
</gene>
<dbReference type="EMBL" id="FSRC01000001">
    <property type="protein sequence ID" value="SIN69904.1"/>
    <property type="molecule type" value="Genomic_DNA"/>
</dbReference>
<feature type="transmembrane region" description="Helical" evidence="1">
    <location>
        <begin position="7"/>
        <end position="25"/>
    </location>
</feature>
<dbReference type="RefSeq" id="WP_074223592.1">
    <property type="nucleotide sequence ID" value="NZ_FSRC01000001.1"/>
</dbReference>
<keyword evidence="1" id="KW-1133">Transmembrane helix</keyword>
<organism evidence="2 3">
    <name type="scientific">Algoriphagus halophilus</name>
    <dbReference type="NCBI Taxonomy" id="226505"/>
    <lineage>
        <taxon>Bacteria</taxon>
        <taxon>Pseudomonadati</taxon>
        <taxon>Bacteroidota</taxon>
        <taxon>Cytophagia</taxon>
        <taxon>Cytophagales</taxon>
        <taxon>Cyclobacteriaceae</taxon>
        <taxon>Algoriphagus</taxon>
    </lineage>
</organism>
<dbReference type="AlphaFoldDB" id="A0A1N6DGV7"/>